<dbReference type="EMBL" id="DRNZ01000169">
    <property type="protein sequence ID" value="HHO58040.1"/>
    <property type="molecule type" value="Genomic_DNA"/>
</dbReference>
<evidence type="ECO:0000256" key="10">
    <source>
        <dbReference type="PIRSR" id="PIRSR000485-2"/>
    </source>
</evidence>
<gene>
    <name evidence="7 13" type="primary">purF</name>
    <name evidence="13" type="ORF">ENJ85_02600</name>
</gene>
<comment type="pathway">
    <text evidence="1 7 8">Purine metabolism; IMP biosynthesis via de novo pathway; N(1)-(5-phospho-D-ribosyl)glycinamide from 5-phospho-alpha-D-ribose 1-diphosphate: step 1/2.</text>
</comment>
<protein>
    <recommendedName>
        <fullName evidence="7">Amidophosphoribosyltransferase</fullName>
        <shortName evidence="7">ATase</shortName>
        <ecNumber evidence="7">2.4.2.14</ecNumber>
    </recommendedName>
    <alternativeName>
        <fullName evidence="7">Glutamine phosphoribosylpyrophosphate amidotransferase</fullName>
        <shortName evidence="7">GPATase</shortName>
    </alternativeName>
</protein>
<comment type="caution">
    <text evidence="13">The sequence shown here is derived from an EMBL/GenBank/DDBJ whole genome shotgun (WGS) entry which is preliminary data.</text>
</comment>
<keyword evidence="7 10" id="KW-0479">Metal-binding</keyword>
<keyword evidence="5 7" id="KW-0658">Purine biosynthesis</keyword>
<keyword evidence="3 7" id="KW-0328">Glycosyltransferase</keyword>
<comment type="catalytic activity">
    <reaction evidence="7 8">
        <text>5-phospho-beta-D-ribosylamine + L-glutamate + diphosphate = 5-phospho-alpha-D-ribose 1-diphosphate + L-glutamine + H2O</text>
        <dbReference type="Rhea" id="RHEA:14905"/>
        <dbReference type="ChEBI" id="CHEBI:15377"/>
        <dbReference type="ChEBI" id="CHEBI:29985"/>
        <dbReference type="ChEBI" id="CHEBI:33019"/>
        <dbReference type="ChEBI" id="CHEBI:58017"/>
        <dbReference type="ChEBI" id="CHEBI:58359"/>
        <dbReference type="ChEBI" id="CHEBI:58681"/>
        <dbReference type="EC" id="2.4.2.14"/>
    </reaction>
</comment>
<dbReference type="GO" id="GO:0000287">
    <property type="term" value="F:magnesium ion binding"/>
    <property type="evidence" value="ECO:0007669"/>
    <property type="project" value="UniProtKB-UniRule"/>
</dbReference>
<dbReference type="Pfam" id="PF00156">
    <property type="entry name" value="Pribosyltran"/>
    <property type="match status" value="1"/>
</dbReference>
<comment type="cofactor">
    <cofactor evidence="7 11">
        <name>[4Fe-4S] cluster</name>
        <dbReference type="ChEBI" id="CHEBI:49883"/>
    </cofactor>
    <text evidence="7 11">Binds 1 [4Fe-4S] cluster per subunit.</text>
</comment>
<dbReference type="CDD" id="cd00715">
    <property type="entry name" value="GPATase_N"/>
    <property type="match status" value="1"/>
</dbReference>
<dbReference type="GO" id="GO:0004044">
    <property type="term" value="F:amidophosphoribosyltransferase activity"/>
    <property type="evidence" value="ECO:0007669"/>
    <property type="project" value="UniProtKB-UniRule"/>
</dbReference>
<proteinExistence type="inferred from homology"/>
<evidence type="ECO:0000256" key="2">
    <source>
        <dbReference type="ARBA" id="ARBA00010138"/>
    </source>
</evidence>
<dbReference type="PANTHER" id="PTHR11907">
    <property type="entry name" value="AMIDOPHOSPHORIBOSYLTRANSFERASE"/>
    <property type="match status" value="1"/>
</dbReference>
<keyword evidence="4 7" id="KW-0808">Transferase</keyword>
<keyword evidence="7" id="KW-0004">4Fe-4S</keyword>
<dbReference type="Gene3D" id="3.40.50.2020">
    <property type="match status" value="1"/>
</dbReference>
<feature type="binding site" evidence="7 11">
    <location>
        <position position="395"/>
    </location>
    <ligand>
        <name>[4Fe-4S] cluster</name>
        <dbReference type="ChEBI" id="CHEBI:49883"/>
    </ligand>
</feature>
<evidence type="ECO:0000256" key="6">
    <source>
        <dbReference type="ARBA" id="ARBA00022962"/>
    </source>
</evidence>
<dbReference type="PIRSF" id="PIRSF000485">
    <property type="entry name" value="Amd_phspho_trans"/>
    <property type="match status" value="1"/>
</dbReference>
<dbReference type="UniPathway" id="UPA00074">
    <property type="reaction ID" value="UER00124"/>
</dbReference>
<feature type="binding site" evidence="7 10">
    <location>
        <position position="359"/>
    </location>
    <ligand>
        <name>Mg(2+)</name>
        <dbReference type="ChEBI" id="CHEBI:18420"/>
    </ligand>
</feature>
<dbReference type="EC" id="2.4.2.14" evidence="7"/>
<evidence type="ECO:0000256" key="9">
    <source>
        <dbReference type="PIRSR" id="PIRSR000485-1"/>
    </source>
</evidence>
<dbReference type="InterPro" id="IPR035584">
    <property type="entry name" value="PurF_N"/>
</dbReference>
<evidence type="ECO:0000256" key="1">
    <source>
        <dbReference type="ARBA" id="ARBA00005209"/>
    </source>
</evidence>
<evidence type="ECO:0000256" key="3">
    <source>
        <dbReference type="ARBA" id="ARBA00022676"/>
    </source>
</evidence>
<dbReference type="GO" id="GO:0051539">
    <property type="term" value="F:4 iron, 4 sulfur cluster binding"/>
    <property type="evidence" value="ECO:0007669"/>
    <property type="project" value="UniProtKB-KW"/>
</dbReference>
<feature type="binding site" evidence="7 10">
    <location>
        <position position="358"/>
    </location>
    <ligand>
        <name>Mg(2+)</name>
        <dbReference type="ChEBI" id="CHEBI:18420"/>
    </ligand>
</feature>
<evidence type="ECO:0000256" key="5">
    <source>
        <dbReference type="ARBA" id="ARBA00022755"/>
    </source>
</evidence>
<reference evidence="13" key="1">
    <citation type="journal article" date="2020" name="mSystems">
        <title>Genome- and Community-Level Interaction Insights into Carbon Utilization and Element Cycling Functions of Hydrothermarchaeota in Hydrothermal Sediment.</title>
        <authorList>
            <person name="Zhou Z."/>
            <person name="Liu Y."/>
            <person name="Xu W."/>
            <person name="Pan J."/>
            <person name="Luo Z.H."/>
            <person name="Li M."/>
        </authorList>
    </citation>
    <scope>NUCLEOTIDE SEQUENCE [LARGE SCALE GENOMIC DNA]</scope>
    <source>
        <strain evidence="13">HyVt-523</strain>
    </source>
</reference>
<evidence type="ECO:0000256" key="8">
    <source>
        <dbReference type="PIRNR" id="PIRNR000485"/>
    </source>
</evidence>
<dbReference type="InterPro" id="IPR005854">
    <property type="entry name" value="PurF"/>
</dbReference>
<feature type="binding site" evidence="7 10">
    <location>
        <position position="296"/>
    </location>
    <ligand>
        <name>Mg(2+)</name>
        <dbReference type="ChEBI" id="CHEBI:18420"/>
    </ligand>
</feature>
<evidence type="ECO:0000256" key="4">
    <source>
        <dbReference type="ARBA" id="ARBA00022679"/>
    </source>
</evidence>
<dbReference type="NCBIfam" id="TIGR01134">
    <property type="entry name" value="purF"/>
    <property type="match status" value="1"/>
</dbReference>
<evidence type="ECO:0000256" key="11">
    <source>
        <dbReference type="PIRSR" id="PIRSR000485-3"/>
    </source>
</evidence>
<dbReference type="HAMAP" id="MF_01931">
    <property type="entry name" value="PurF"/>
    <property type="match status" value="1"/>
</dbReference>
<dbReference type="Proteomes" id="UP000886105">
    <property type="component" value="Unassembled WGS sequence"/>
</dbReference>
<dbReference type="AlphaFoldDB" id="A0A7C5WW46"/>
<dbReference type="SUPFAM" id="SSF53271">
    <property type="entry name" value="PRTase-like"/>
    <property type="match status" value="1"/>
</dbReference>
<dbReference type="GO" id="GO:0006189">
    <property type="term" value="P:'de novo' IMP biosynthetic process"/>
    <property type="evidence" value="ECO:0007669"/>
    <property type="project" value="UniProtKB-UniRule"/>
</dbReference>
<evidence type="ECO:0000313" key="13">
    <source>
        <dbReference type="EMBL" id="HHO58040.1"/>
    </source>
</evidence>
<dbReference type="InterPro" id="IPR029057">
    <property type="entry name" value="PRTase-like"/>
</dbReference>
<keyword evidence="7 10" id="KW-0460">Magnesium</keyword>
<dbReference type="InterPro" id="IPR000836">
    <property type="entry name" value="PRTase_dom"/>
</dbReference>
<evidence type="ECO:0000256" key="7">
    <source>
        <dbReference type="HAMAP-Rule" id="MF_01931"/>
    </source>
</evidence>
<dbReference type="CDD" id="cd06223">
    <property type="entry name" value="PRTases_typeI"/>
    <property type="match status" value="1"/>
</dbReference>
<dbReference type="Pfam" id="PF13537">
    <property type="entry name" value="GATase_7"/>
    <property type="match status" value="1"/>
</dbReference>
<feature type="binding site" evidence="7 11">
    <location>
        <position position="448"/>
    </location>
    <ligand>
        <name>[4Fe-4S] cluster</name>
        <dbReference type="ChEBI" id="CHEBI:49883"/>
    </ligand>
</feature>
<comment type="function">
    <text evidence="7">Catalyzes the formation of phosphoribosylamine from phosphoribosylpyrophosphate (PRPP) and glutamine.</text>
</comment>
<dbReference type="Gene3D" id="3.60.20.10">
    <property type="entry name" value="Glutamine Phosphoribosylpyrophosphate, subunit 1, domain 1"/>
    <property type="match status" value="1"/>
</dbReference>
<accession>A0A7C5WW46</accession>
<dbReference type="GO" id="GO:0009113">
    <property type="term" value="P:purine nucleobase biosynthetic process"/>
    <property type="evidence" value="ECO:0007669"/>
    <property type="project" value="UniProtKB-UniRule"/>
</dbReference>
<organism evidence="13">
    <name type="scientific">Oceanithermus profundus</name>
    <dbReference type="NCBI Taxonomy" id="187137"/>
    <lineage>
        <taxon>Bacteria</taxon>
        <taxon>Thermotogati</taxon>
        <taxon>Deinococcota</taxon>
        <taxon>Deinococci</taxon>
        <taxon>Thermales</taxon>
        <taxon>Thermaceae</taxon>
        <taxon>Oceanithermus</taxon>
    </lineage>
</organism>
<sequence length="471" mass="50264">MRLGGMHEACGVAGAVTPGRQAARPVFFGLFALQHRGQEAAGIASSDGRAAYIHKGLGRVAQVFDEDNLRPLLGELAIGHNRYSTTGATQLRNAQPHLVETVLGPLAVAHNGNLTNARALRRELLEAGIGFSSGSDTEVILRLLALPAEAADDPWIARIRRLMARAEGAYALVLLTRDAVYALRDPWGFRPLVVGELAGGGWAAASESSALATMGARPLFEVEPGHVVRIDREGYRVFEVAGGRPRALCVFEYVYFARPDTVLAGREVHAVRRRLGAELAREAPADADVVVGVPDSATAHALGYAEAAGLPFAEGLIKNRYIGRTFIEPDDALRKTGVRLKYTPLASVLADRRVVLVDDSIVRGNTAGPLVRLLREAGAREVHLRVASPPVRHPCFMGLDMATHDELIAHRLELEAIRAHVGADSLAYLSHAGLSRAVGTREGLCDACFSGRYPLAVEPAAPEGDALVGEG</sequence>
<feature type="domain" description="Glutamine amidotransferase type-2" evidence="12">
    <location>
        <begin position="10"/>
        <end position="233"/>
    </location>
</feature>
<name>A0A7C5WW46_9DEIN</name>
<dbReference type="SUPFAM" id="SSF56235">
    <property type="entry name" value="N-terminal nucleophile aminohydrolases (Ntn hydrolases)"/>
    <property type="match status" value="1"/>
</dbReference>
<dbReference type="PROSITE" id="PS51278">
    <property type="entry name" value="GATASE_TYPE_2"/>
    <property type="match status" value="1"/>
</dbReference>
<keyword evidence="6 7" id="KW-0315">Glutamine amidotransferase</keyword>
<feature type="binding site" evidence="7 11">
    <location>
        <position position="249"/>
    </location>
    <ligand>
        <name>[4Fe-4S] cluster</name>
        <dbReference type="ChEBI" id="CHEBI:49883"/>
    </ligand>
</feature>
<keyword evidence="7 11" id="KW-0408">Iron</keyword>
<feature type="binding site" evidence="7 11">
    <location>
        <position position="445"/>
    </location>
    <ligand>
        <name>[4Fe-4S] cluster</name>
        <dbReference type="ChEBI" id="CHEBI:49883"/>
    </ligand>
</feature>
<comment type="cofactor">
    <cofactor evidence="7 10">
        <name>Mg(2+)</name>
        <dbReference type="ChEBI" id="CHEBI:18420"/>
    </cofactor>
    <text evidence="7 10">Binds 1 Mg(2+) ion per subunit.</text>
</comment>
<dbReference type="InterPro" id="IPR017932">
    <property type="entry name" value="GATase_2_dom"/>
</dbReference>
<feature type="active site" description="Nucleophile" evidence="7 9">
    <location>
        <position position="10"/>
    </location>
</feature>
<keyword evidence="7 11" id="KW-0411">Iron-sulfur</keyword>
<dbReference type="InterPro" id="IPR029055">
    <property type="entry name" value="Ntn_hydrolases_N"/>
</dbReference>
<evidence type="ECO:0000259" key="12">
    <source>
        <dbReference type="PROSITE" id="PS51278"/>
    </source>
</evidence>
<comment type="similarity">
    <text evidence="2 7 8">In the C-terminal section; belongs to the purine/pyrimidine phosphoribosyltransferase family.</text>
</comment>